<dbReference type="PROSITE" id="PS50262">
    <property type="entry name" value="G_PROTEIN_RECEP_F1_2"/>
    <property type="match status" value="1"/>
</dbReference>
<protein>
    <recommendedName>
        <fullName evidence="9">G-protein coupled receptors family 1 profile domain-containing protein</fullName>
    </recommendedName>
</protein>
<proteinExistence type="predicted"/>
<name>A0A8S3Z7B6_9EUPU</name>
<dbReference type="InterPro" id="IPR017452">
    <property type="entry name" value="GPCR_Rhodpsn_7TM"/>
</dbReference>
<feature type="domain" description="G-protein coupled receptors family 1 profile" evidence="9">
    <location>
        <begin position="27"/>
        <end position="147"/>
    </location>
</feature>
<evidence type="ECO:0000256" key="3">
    <source>
        <dbReference type="ARBA" id="ARBA00022989"/>
    </source>
</evidence>
<feature type="non-terminal residue" evidence="10">
    <location>
        <position position="1"/>
    </location>
</feature>
<evidence type="ECO:0000256" key="1">
    <source>
        <dbReference type="ARBA" id="ARBA00004141"/>
    </source>
</evidence>
<keyword evidence="7" id="KW-0807">Transducer</keyword>
<keyword evidence="2 8" id="KW-0812">Transmembrane</keyword>
<organism evidence="10 11">
    <name type="scientific">Candidula unifasciata</name>
    <dbReference type="NCBI Taxonomy" id="100452"/>
    <lineage>
        <taxon>Eukaryota</taxon>
        <taxon>Metazoa</taxon>
        <taxon>Spiralia</taxon>
        <taxon>Lophotrochozoa</taxon>
        <taxon>Mollusca</taxon>
        <taxon>Gastropoda</taxon>
        <taxon>Heterobranchia</taxon>
        <taxon>Euthyneura</taxon>
        <taxon>Panpulmonata</taxon>
        <taxon>Eupulmonata</taxon>
        <taxon>Stylommatophora</taxon>
        <taxon>Helicina</taxon>
        <taxon>Helicoidea</taxon>
        <taxon>Geomitridae</taxon>
        <taxon>Candidula</taxon>
    </lineage>
</organism>
<reference evidence="10" key="1">
    <citation type="submission" date="2021-04" db="EMBL/GenBank/DDBJ databases">
        <authorList>
            <consortium name="Molecular Ecology Group"/>
        </authorList>
    </citation>
    <scope>NUCLEOTIDE SEQUENCE</scope>
</reference>
<evidence type="ECO:0000256" key="7">
    <source>
        <dbReference type="ARBA" id="ARBA00023224"/>
    </source>
</evidence>
<feature type="transmembrane region" description="Helical" evidence="8">
    <location>
        <begin position="47"/>
        <end position="68"/>
    </location>
</feature>
<dbReference type="InterPro" id="IPR000276">
    <property type="entry name" value="GPCR_Rhodpsn"/>
</dbReference>
<evidence type="ECO:0000256" key="6">
    <source>
        <dbReference type="ARBA" id="ARBA00023170"/>
    </source>
</evidence>
<dbReference type="Proteomes" id="UP000678393">
    <property type="component" value="Unassembled WGS sequence"/>
</dbReference>
<keyword evidence="4" id="KW-0297">G-protein coupled receptor</keyword>
<dbReference type="GO" id="GO:0005886">
    <property type="term" value="C:plasma membrane"/>
    <property type="evidence" value="ECO:0007669"/>
    <property type="project" value="TreeGrafter"/>
</dbReference>
<dbReference type="PANTHER" id="PTHR24243:SF230">
    <property type="entry name" value="G-PROTEIN COUPLED RECEPTORS FAMILY 1 PROFILE DOMAIN-CONTAINING PROTEIN"/>
    <property type="match status" value="1"/>
</dbReference>
<evidence type="ECO:0000256" key="8">
    <source>
        <dbReference type="SAM" id="Phobius"/>
    </source>
</evidence>
<keyword evidence="11" id="KW-1185">Reference proteome</keyword>
<dbReference type="Gene3D" id="1.20.1070.10">
    <property type="entry name" value="Rhodopsin 7-helix transmembrane proteins"/>
    <property type="match status" value="1"/>
</dbReference>
<gene>
    <name evidence="10" type="ORF">CUNI_LOCUS9188</name>
</gene>
<dbReference type="PANTHER" id="PTHR24243">
    <property type="entry name" value="G-PROTEIN COUPLED RECEPTOR"/>
    <property type="match status" value="1"/>
</dbReference>
<feature type="transmembrane region" description="Helical" evidence="8">
    <location>
        <begin position="15"/>
        <end position="35"/>
    </location>
</feature>
<sequence length="147" mass="16859">MPETPARWGWMTKIIVSHIIVVVGLIANSLTFAVMKNPRLRYKSYSHYLSALAVFDSLVLVSQEIHMVEEIMSVPGLFDRFSDDACKIFIFADAVCNLMSSWLIVAMAMERLCVVYMPFRRNMWCQQRGAVIIIFSLFCVMSCTQVF</sequence>
<accession>A0A8S3Z7B6</accession>
<evidence type="ECO:0000256" key="4">
    <source>
        <dbReference type="ARBA" id="ARBA00023040"/>
    </source>
</evidence>
<keyword evidence="6" id="KW-0675">Receptor</keyword>
<keyword evidence="5 8" id="KW-0472">Membrane</keyword>
<evidence type="ECO:0000256" key="5">
    <source>
        <dbReference type="ARBA" id="ARBA00023136"/>
    </source>
</evidence>
<keyword evidence="3 8" id="KW-1133">Transmembrane helix</keyword>
<feature type="transmembrane region" description="Helical" evidence="8">
    <location>
        <begin position="88"/>
        <end position="108"/>
    </location>
</feature>
<dbReference type="Pfam" id="PF00001">
    <property type="entry name" value="7tm_1"/>
    <property type="match status" value="1"/>
</dbReference>
<dbReference type="OrthoDB" id="9990906at2759"/>
<comment type="caution">
    <text evidence="10">The sequence shown here is derived from an EMBL/GenBank/DDBJ whole genome shotgun (WGS) entry which is preliminary data.</text>
</comment>
<feature type="non-terminal residue" evidence="10">
    <location>
        <position position="147"/>
    </location>
</feature>
<evidence type="ECO:0000259" key="9">
    <source>
        <dbReference type="PROSITE" id="PS50262"/>
    </source>
</evidence>
<dbReference type="AlphaFoldDB" id="A0A8S3Z7B6"/>
<dbReference type="GO" id="GO:0004930">
    <property type="term" value="F:G protein-coupled receptor activity"/>
    <property type="evidence" value="ECO:0007669"/>
    <property type="project" value="UniProtKB-KW"/>
</dbReference>
<feature type="transmembrane region" description="Helical" evidence="8">
    <location>
        <begin position="129"/>
        <end position="146"/>
    </location>
</feature>
<evidence type="ECO:0000256" key="2">
    <source>
        <dbReference type="ARBA" id="ARBA00022692"/>
    </source>
</evidence>
<dbReference type="EMBL" id="CAJHNH020001571">
    <property type="protein sequence ID" value="CAG5123630.1"/>
    <property type="molecule type" value="Genomic_DNA"/>
</dbReference>
<dbReference type="SUPFAM" id="SSF81321">
    <property type="entry name" value="Family A G protein-coupled receptor-like"/>
    <property type="match status" value="1"/>
</dbReference>
<comment type="subcellular location">
    <subcellularLocation>
        <location evidence="1">Membrane</location>
        <topology evidence="1">Multi-pass membrane protein</topology>
    </subcellularLocation>
</comment>
<evidence type="ECO:0000313" key="10">
    <source>
        <dbReference type="EMBL" id="CAG5123630.1"/>
    </source>
</evidence>
<evidence type="ECO:0000313" key="11">
    <source>
        <dbReference type="Proteomes" id="UP000678393"/>
    </source>
</evidence>